<dbReference type="PANTHER" id="PTHR43130:SF3">
    <property type="entry name" value="HTH-TYPE TRANSCRIPTIONAL REGULATOR RV1931C"/>
    <property type="match status" value="1"/>
</dbReference>
<name>A0A7W6EB42_9HYPH</name>
<dbReference type="PROSITE" id="PS00041">
    <property type="entry name" value="HTH_ARAC_FAMILY_1"/>
    <property type="match status" value="1"/>
</dbReference>
<dbReference type="InterPro" id="IPR029062">
    <property type="entry name" value="Class_I_gatase-like"/>
</dbReference>
<sequence length="335" mass="36081">MSPCPSLASLTRLAFLTLPNYSLIAVSAAVEALRMANYVAGEEVYRWQVATLTGEPAQASGGLSLSPTVALRDAAFDVLFVCGGVDVRRALDRRTVDELRRLARRGLPLGALCTGTFALAEAGLLDGYRCAIHWENLAAIREEFAEISFAEDLFVIDRDRFTCTGGSAPLDLMGAFIEARLGRDAAERMSEQFVLERLRGGAEPQHPPLRHRGHGHPALEQAAALMTKTIGAPLAIAVIAARVGLSARQLERLFRLHVGMAPAEFSMALRLDHARELLRQSDLAVTAVGVACGFVSSAHFSSAYRRRFGHAPRAERAAVAPPRLAPLRPSPAPVS</sequence>
<keyword evidence="3" id="KW-0804">Transcription</keyword>
<evidence type="ECO:0000259" key="4">
    <source>
        <dbReference type="PROSITE" id="PS01124"/>
    </source>
</evidence>
<keyword evidence="6" id="KW-1185">Reference proteome</keyword>
<dbReference type="Pfam" id="PF01965">
    <property type="entry name" value="DJ-1_PfpI"/>
    <property type="match status" value="1"/>
</dbReference>
<dbReference type="Proteomes" id="UP000542776">
    <property type="component" value="Unassembled WGS sequence"/>
</dbReference>
<protein>
    <submittedName>
        <fullName evidence="5">Transcriptional regulator GlxA family with amidase domain</fullName>
    </submittedName>
</protein>
<keyword evidence="2" id="KW-0238">DNA-binding</keyword>
<dbReference type="EMBL" id="JACIEK010000003">
    <property type="protein sequence ID" value="MBB3998091.1"/>
    <property type="molecule type" value="Genomic_DNA"/>
</dbReference>
<dbReference type="SUPFAM" id="SSF46689">
    <property type="entry name" value="Homeodomain-like"/>
    <property type="match status" value="2"/>
</dbReference>
<feature type="domain" description="HTH araC/xylS-type" evidence="4">
    <location>
        <begin position="220"/>
        <end position="318"/>
    </location>
</feature>
<keyword evidence="1" id="KW-0805">Transcription regulation</keyword>
<dbReference type="Pfam" id="PF12833">
    <property type="entry name" value="HTH_18"/>
    <property type="match status" value="1"/>
</dbReference>
<dbReference type="Gene3D" id="1.10.10.60">
    <property type="entry name" value="Homeodomain-like"/>
    <property type="match status" value="1"/>
</dbReference>
<dbReference type="AlphaFoldDB" id="A0A7W6EB42"/>
<dbReference type="InterPro" id="IPR018062">
    <property type="entry name" value="HTH_AraC-typ_CS"/>
</dbReference>
<dbReference type="GO" id="GO:0043565">
    <property type="term" value="F:sequence-specific DNA binding"/>
    <property type="evidence" value="ECO:0007669"/>
    <property type="project" value="InterPro"/>
</dbReference>
<organism evidence="5 6">
    <name type="scientific">Aureimonas pseudogalii</name>
    <dbReference type="NCBI Taxonomy" id="1744844"/>
    <lineage>
        <taxon>Bacteria</taxon>
        <taxon>Pseudomonadati</taxon>
        <taxon>Pseudomonadota</taxon>
        <taxon>Alphaproteobacteria</taxon>
        <taxon>Hyphomicrobiales</taxon>
        <taxon>Aurantimonadaceae</taxon>
        <taxon>Aureimonas</taxon>
    </lineage>
</organism>
<dbReference type="SMART" id="SM00342">
    <property type="entry name" value="HTH_ARAC"/>
    <property type="match status" value="1"/>
</dbReference>
<evidence type="ECO:0000256" key="2">
    <source>
        <dbReference type="ARBA" id="ARBA00023125"/>
    </source>
</evidence>
<accession>A0A7W6EB42</accession>
<dbReference type="PANTHER" id="PTHR43130">
    <property type="entry name" value="ARAC-FAMILY TRANSCRIPTIONAL REGULATOR"/>
    <property type="match status" value="1"/>
</dbReference>
<gene>
    <name evidence="5" type="ORF">GGR04_001929</name>
</gene>
<dbReference type="InterPro" id="IPR002818">
    <property type="entry name" value="DJ-1/PfpI"/>
</dbReference>
<dbReference type="InterPro" id="IPR009057">
    <property type="entry name" value="Homeodomain-like_sf"/>
</dbReference>
<dbReference type="PROSITE" id="PS01124">
    <property type="entry name" value="HTH_ARAC_FAMILY_2"/>
    <property type="match status" value="1"/>
</dbReference>
<dbReference type="RefSeq" id="WP_183199616.1">
    <property type="nucleotide sequence ID" value="NZ_JACIEK010000003.1"/>
</dbReference>
<proteinExistence type="predicted"/>
<evidence type="ECO:0000313" key="5">
    <source>
        <dbReference type="EMBL" id="MBB3998091.1"/>
    </source>
</evidence>
<evidence type="ECO:0000256" key="1">
    <source>
        <dbReference type="ARBA" id="ARBA00023015"/>
    </source>
</evidence>
<dbReference type="CDD" id="cd03136">
    <property type="entry name" value="GATase1_AraC_ArgR_like"/>
    <property type="match status" value="1"/>
</dbReference>
<dbReference type="GO" id="GO:0003700">
    <property type="term" value="F:DNA-binding transcription factor activity"/>
    <property type="evidence" value="ECO:0007669"/>
    <property type="project" value="InterPro"/>
</dbReference>
<evidence type="ECO:0000256" key="3">
    <source>
        <dbReference type="ARBA" id="ARBA00023163"/>
    </source>
</evidence>
<reference evidence="5 6" key="1">
    <citation type="submission" date="2020-08" db="EMBL/GenBank/DDBJ databases">
        <title>Genomic Encyclopedia of Type Strains, Phase IV (KMG-IV): sequencing the most valuable type-strain genomes for metagenomic binning, comparative biology and taxonomic classification.</title>
        <authorList>
            <person name="Goeker M."/>
        </authorList>
    </citation>
    <scope>NUCLEOTIDE SEQUENCE [LARGE SCALE GENOMIC DNA]</scope>
    <source>
        <strain evidence="5 6">DSM 102238</strain>
    </source>
</reference>
<dbReference type="InterPro" id="IPR018060">
    <property type="entry name" value="HTH_AraC"/>
</dbReference>
<evidence type="ECO:0000313" key="6">
    <source>
        <dbReference type="Proteomes" id="UP000542776"/>
    </source>
</evidence>
<dbReference type="SUPFAM" id="SSF52317">
    <property type="entry name" value="Class I glutamine amidotransferase-like"/>
    <property type="match status" value="1"/>
</dbReference>
<dbReference type="Gene3D" id="3.40.50.880">
    <property type="match status" value="1"/>
</dbReference>
<comment type="caution">
    <text evidence="5">The sequence shown here is derived from an EMBL/GenBank/DDBJ whole genome shotgun (WGS) entry which is preliminary data.</text>
</comment>
<dbReference type="InterPro" id="IPR052158">
    <property type="entry name" value="INH-QAR"/>
</dbReference>